<comment type="caution">
    <text evidence="2">The sequence shown here is derived from an EMBL/GenBank/DDBJ whole genome shotgun (WGS) entry which is preliminary data.</text>
</comment>
<keyword evidence="1" id="KW-0732">Signal</keyword>
<feature type="signal peptide" evidence="1">
    <location>
        <begin position="1"/>
        <end position="24"/>
    </location>
</feature>
<feature type="chain" id="PRO_5047297849" description="DUF4595 domain-containing protein" evidence="1">
    <location>
        <begin position="25"/>
        <end position="371"/>
    </location>
</feature>
<accession>A0ABU3GTP3</accession>
<reference evidence="3" key="1">
    <citation type="submission" date="2023-07" db="EMBL/GenBank/DDBJ databases">
        <title>Functional and genomic diversity of the sorghum phyllosphere microbiome.</title>
        <authorList>
            <person name="Shade A."/>
        </authorList>
    </citation>
    <scope>NUCLEOTIDE SEQUENCE [LARGE SCALE GENOMIC DNA]</scope>
    <source>
        <strain evidence="3">SORGH_AS_0422</strain>
    </source>
</reference>
<dbReference type="EMBL" id="JAVLVU010000001">
    <property type="protein sequence ID" value="MDT3403154.1"/>
    <property type="molecule type" value="Genomic_DNA"/>
</dbReference>
<name>A0ABU3GTP3_9SPHI</name>
<dbReference type="Proteomes" id="UP001258315">
    <property type="component" value="Unassembled WGS sequence"/>
</dbReference>
<evidence type="ECO:0000313" key="3">
    <source>
        <dbReference type="Proteomes" id="UP001258315"/>
    </source>
</evidence>
<evidence type="ECO:0000313" key="2">
    <source>
        <dbReference type="EMBL" id="MDT3403154.1"/>
    </source>
</evidence>
<keyword evidence="3" id="KW-1185">Reference proteome</keyword>
<evidence type="ECO:0000256" key="1">
    <source>
        <dbReference type="SAM" id="SignalP"/>
    </source>
</evidence>
<sequence>MSAYIKPKSLCIAFFFMATYHTMAQDVKTDTIDLEPYRTVVFNTAQTKSAVKRQVYIQRLNKERGLYNDTISIELKDKNGQRQTYIMFNKGKRENPVNYTYLKRDKHTGFTTVGKEYNEDVRRIVDTLFNKDNTVASVSTKVVRKAHTTIHTVYTYTYNALKQPTSRKYYMSTNLEKKPRLLNHHNFIYEGKLLKRVEAILNPYLKNIFYETLYTYNPDTSLAKKERFEVRNGNRTLLEFNDYTYTNKLLTQELYGSYSRDKDVTKVEYEYNAHKQLSKLKTSKDTLYKNIQYTYVGNKLKNIHWETNARTGLSREHFAPIFTYSERRMPIIYDAEYYHDAEGNFLGVKHSLFGELRTHFEYLQDFFEPTK</sequence>
<protein>
    <recommendedName>
        <fullName evidence="4">DUF4595 domain-containing protein</fullName>
    </recommendedName>
</protein>
<organism evidence="2 3">
    <name type="scientific">Mucilaginibacter terrae</name>
    <dbReference type="NCBI Taxonomy" id="1955052"/>
    <lineage>
        <taxon>Bacteria</taxon>
        <taxon>Pseudomonadati</taxon>
        <taxon>Bacteroidota</taxon>
        <taxon>Sphingobacteriia</taxon>
        <taxon>Sphingobacteriales</taxon>
        <taxon>Sphingobacteriaceae</taxon>
        <taxon>Mucilaginibacter</taxon>
    </lineage>
</organism>
<gene>
    <name evidence="2" type="ORF">QE417_002226</name>
</gene>
<evidence type="ECO:0008006" key="4">
    <source>
        <dbReference type="Google" id="ProtNLM"/>
    </source>
</evidence>
<proteinExistence type="predicted"/>